<dbReference type="EMBL" id="BDCX01000005">
    <property type="protein sequence ID" value="GAT66615.1"/>
    <property type="molecule type" value="Genomic_DNA"/>
</dbReference>
<evidence type="ECO:0000256" key="4">
    <source>
        <dbReference type="ARBA" id="ARBA00022729"/>
    </source>
</evidence>
<dbReference type="AlphaFoldDB" id="A0A161LJJ6"/>
<feature type="compositionally biased region" description="Low complexity" evidence="5">
    <location>
        <begin position="31"/>
        <end position="49"/>
    </location>
</feature>
<dbReference type="Gene3D" id="3.40.50.1980">
    <property type="entry name" value="Nitrogenase molybdenum iron protein domain"/>
    <property type="match status" value="2"/>
</dbReference>
<sequence length="342" mass="36592">MSLPVLSRRGVLAVGLGAALFALAACGGQPETTSPAAGAASPAAAEAGPWTFTDDRGKKIDLPKRPTRVVAQVGAAAALWDFGVRPIAVFGPHRLKDGSKDPQVGPVDITKVESLGNVWDEFNVEKYISLQPELLVSGMYTAEKDTLWYVPEKSAATIEQVAPTLGVRLVGKTLPEVIGRYGEIAAALGADLNAPDVTAAKAKFEAAGKALPTPEAKKLKIMVMAGGPDSLWVADPKDHVDVGHFKELGLDVVVPEKVDETGFWQTLSWENADTYEADVILVDARTQSMKVEEMMKKPTFAKLPAVKAGQVYPWHAEERYSYQGYASVLEELAANLAKAKKL</sequence>
<keyword evidence="3" id="KW-0813">Transport</keyword>
<evidence type="ECO:0000256" key="3">
    <source>
        <dbReference type="ARBA" id="ARBA00022448"/>
    </source>
</evidence>
<reference evidence="8 9" key="1">
    <citation type="journal article" date="2016" name="Genome Announc.">
        <title>Draft Genome Sequence of Planomonospora sphaerica JCM9374, a Rare Actinomycete.</title>
        <authorList>
            <person name="Dohra H."/>
            <person name="Suzuki T."/>
            <person name="Inoue Y."/>
            <person name="Kodani S."/>
        </authorList>
    </citation>
    <scope>NUCLEOTIDE SEQUENCE [LARGE SCALE GENOMIC DNA]</scope>
    <source>
        <strain evidence="8 9">JCM 9374</strain>
    </source>
</reference>
<evidence type="ECO:0000313" key="9">
    <source>
        <dbReference type="Proteomes" id="UP000077701"/>
    </source>
</evidence>
<comment type="caution">
    <text evidence="8">The sequence shown here is derived from an EMBL/GenBank/DDBJ whole genome shotgun (WGS) entry which is preliminary data.</text>
</comment>
<accession>A0A161LJJ6</accession>
<evidence type="ECO:0000256" key="5">
    <source>
        <dbReference type="SAM" id="MobiDB-lite"/>
    </source>
</evidence>
<dbReference type="InterPro" id="IPR051313">
    <property type="entry name" value="Bact_iron-sidero_bind"/>
</dbReference>
<reference evidence="9" key="2">
    <citation type="submission" date="2016-04" db="EMBL/GenBank/DDBJ databases">
        <title>Planomonospora sphaerica JCM9374 whole genome shotgun sequence.</title>
        <authorList>
            <person name="Suzuki T."/>
            <person name="Dohra H."/>
            <person name="Kodani S."/>
        </authorList>
    </citation>
    <scope>NUCLEOTIDE SEQUENCE [LARGE SCALE GENOMIC DNA]</scope>
    <source>
        <strain evidence="9">JCM 9374</strain>
    </source>
</reference>
<protein>
    <submittedName>
        <fullName evidence="8">Periplasmic-binding protein</fullName>
    </submittedName>
</protein>
<comment type="subcellular location">
    <subcellularLocation>
        <location evidence="1">Cell envelope</location>
    </subcellularLocation>
</comment>
<dbReference type="InterPro" id="IPR002491">
    <property type="entry name" value="ABC_transptr_periplasmic_BD"/>
</dbReference>
<feature type="domain" description="Fe/B12 periplasmic-binding" evidence="7">
    <location>
        <begin position="67"/>
        <end position="342"/>
    </location>
</feature>
<dbReference type="STRING" id="161355.PS9374_02265"/>
<evidence type="ECO:0000313" key="8">
    <source>
        <dbReference type="EMBL" id="GAT66615.1"/>
    </source>
</evidence>
<proteinExistence type="inferred from homology"/>
<dbReference type="InterPro" id="IPR006311">
    <property type="entry name" value="TAT_signal"/>
</dbReference>
<dbReference type="PROSITE" id="PS51318">
    <property type="entry name" value="TAT"/>
    <property type="match status" value="1"/>
</dbReference>
<dbReference type="PROSITE" id="PS50983">
    <property type="entry name" value="FE_B12_PBP"/>
    <property type="match status" value="1"/>
</dbReference>
<dbReference type="GO" id="GO:1901678">
    <property type="term" value="P:iron coordination entity transport"/>
    <property type="evidence" value="ECO:0007669"/>
    <property type="project" value="UniProtKB-ARBA"/>
</dbReference>
<feature type="region of interest" description="Disordered" evidence="5">
    <location>
        <begin position="31"/>
        <end position="50"/>
    </location>
</feature>
<name>A0A161LJJ6_9ACTN</name>
<evidence type="ECO:0000256" key="6">
    <source>
        <dbReference type="SAM" id="SignalP"/>
    </source>
</evidence>
<organism evidence="8 9">
    <name type="scientific">Planomonospora sphaerica</name>
    <dbReference type="NCBI Taxonomy" id="161355"/>
    <lineage>
        <taxon>Bacteria</taxon>
        <taxon>Bacillati</taxon>
        <taxon>Actinomycetota</taxon>
        <taxon>Actinomycetes</taxon>
        <taxon>Streptosporangiales</taxon>
        <taxon>Streptosporangiaceae</taxon>
        <taxon>Planomonospora</taxon>
    </lineage>
</organism>
<evidence type="ECO:0000259" key="7">
    <source>
        <dbReference type="PROSITE" id="PS50983"/>
    </source>
</evidence>
<dbReference type="Pfam" id="PF01497">
    <property type="entry name" value="Peripla_BP_2"/>
    <property type="match status" value="1"/>
</dbReference>
<keyword evidence="4 6" id="KW-0732">Signal</keyword>
<dbReference type="Proteomes" id="UP000077701">
    <property type="component" value="Unassembled WGS sequence"/>
</dbReference>
<dbReference type="OrthoDB" id="7941913at2"/>
<dbReference type="RefSeq" id="WP_068896756.1">
    <property type="nucleotide sequence ID" value="NZ_BDCX01000005.1"/>
</dbReference>
<dbReference type="SUPFAM" id="SSF53807">
    <property type="entry name" value="Helical backbone' metal receptor"/>
    <property type="match status" value="1"/>
</dbReference>
<keyword evidence="9" id="KW-1185">Reference proteome</keyword>
<evidence type="ECO:0000256" key="1">
    <source>
        <dbReference type="ARBA" id="ARBA00004196"/>
    </source>
</evidence>
<feature type="chain" id="PRO_5007824671" evidence="6">
    <location>
        <begin position="25"/>
        <end position="342"/>
    </location>
</feature>
<evidence type="ECO:0000256" key="2">
    <source>
        <dbReference type="ARBA" id="ARBA00008814"/>
    </source>
</evidence>
<feature type="signal peptide" evidence="6">
    <location>
        <begin position="1"/>
        <end position="24"/>
    </location>
</feature>
<dbReference type="PANTHER" id="PTHR30532">
    <property type="entry name" value="IRON III DICITRATE-BINDING PERIPLASMIC PROTEIN"/>
    <property type="match status" value="1"/>
</dbReference>
<dbReference type="GO" id="GO:0030288">
    <property type="term" value="C:outer membrane-bounded periplasmic space"/>
    <property type="evidence" value="ECO:0007669"/>
    <property type="project" value="TreeGrafter"/>
</dbReference>
<gene>
    <name evidence="8" type="ORF">PS9374_02265</name>
</gene>
<comment type="similarity">
    <text evidence="2">Belongs to the bacterial solute-binding protein 8 family.</text>
</comment>
<dbReference type="PANTHER" id="PTHR30532:SF24">
    <property type="entry name" value="FERRIC ENTEROBACTIN-BINDING PERIPLASMIC PROTEIN FEPB"/>
    <property type="match status" value="1"/>
</dbReference>